<evidence type="ECO:0000313" key="2">
    <source>
        <dbReference type="EMBL" id="EPA05327.1"/>
    </source>
</evidence>
<dbReference type="OrthoDB" id="10394at2157"/>
<keyword evidence="2" id="KW-0489">Methyltransferase</keyword>
<evidence type="ECO:0000259" key="1">
    <source>
        <dbReference type="Pfam" id="PF05050"/>
    </source>
</evidence>
<evidence type="ECO:0000313" key="3">
    <source>
        <dbReference type="Proteomes" id="UP000014065"/>
    </source>
</evidence>
<protein>
    <submittedName>
        <fullName evidence="2">Methyltransferase, FkbM family</fullName>
    </submittedName>
</protein>
<dbReference type="NCBIfam" id="TIGR01444">
    <property type="entry name" value="fkbM_fam"/>
    <property type="match status" value="1"/>
</dbReference>
<name>S2EL18_9ARCH</name>
<reference evidence="2 3" key="1">
    <citation type="journal article" date="2012" name="J. Bacteriol.">
        <title>Genome Sequence of "Candidatus Nitrosoarchaeum limnia" BG20, a Low-Salinity Ammonia-Oxidizing Archaeon from the San Francisco Bay Estuary.</title>
        <authorList>
            <person name="Mosier A.C."/>
            <person name="Allen E.E."/>
            <person name="Kim M."/>
            <person name="Ferriera S."/>
            <person name="Francis C.A."/>
        </authorList>
    </citation>
    <scope>NUCLEOTIDE SEQUENCE [LARGE SCALE GENOMIC DNA]</scope>
    <source>
        <strain evidence="2 3">BG20</strain>
    </source>
</reference>
<feature type="domain" description="Methyltransferase FkbM" evidence="1">
    <location>
        <begin position="90"/>
        <end position="253"/>
    </location>
</feature>
<dbReference type="PANTHER" id="PTHR34203:SF15">
    <property type="entry name" value="SLL1173 PROTEIN"/>
    <property type="match status" value="1"/>
</dbReference>
<dbReference type="SUPFAM" id="SSF53335">
    <property type="entry name" value="S-adenosyl-L-methionine-dependent methyltransferases"/>
    <property type="match status" value="1"/>
</dbReference>
<dbReference type="Proteomes" id="UP000014065">
    <property type="component" value="Unassembled WGS sequence"/>
</dbReference>
<gene>
    <name evidence="2" type="ORF">BG20_I0146</name>
</gene>
<sequence>MVHQNTIRYIIKFGGPKKIIKALIFYVYDSFKKRNLDLKQSKIIQVNDYKMKIIPNDKGISSELLIYGNHEPLSTEIILNELSEGMNCLDIGSNIGYYVLLESKKVGLTGNVWAIEPSPENYSVLLDNIKLQNNKNIIAFNFAIGDKNEEIEFIISKKSNWSKIKEENDKILSEDKIIKVPLKTLDLFVEENNLRKIDLLRMDVEGFESRIIFGGLEFLRKFKPIIMIEVHKMIMGKNETKKILEKIKEINYECVFFIPRIFDVQIIGERKDIKNISINDLLKKLDNNTLPDVFQLTLKQK</sequence>
<dbReference type="GO" id="GO:0008168">
    <property type="term" value="F:methyltransferase activity"/>
    <property type="evidence" value="ECO:0007669"/>
    <property type="project" value="UniProtKB-KW"/>
</dbReference>
<dbReference type="PANTHER" id="PTHR34203">
    <property type="entry name" value="METHYLTRANSFERASE, FKBM FAMILY PROTEIN"/>
    <property type="match status" value="1"/>
</dbReference>
<dbReference type="GO" id="GO:0032259">
    <property type="term" value="P:methylation"/>
    <property type="evidence" value="ECO:0007669"/>
    <property type="project" value="UniProtKB-KW"/>
</dbReference>
<dbReference type="Pfam" id="PF05050">
    <property type="entry name" value="Methyltransf_21"/>
    <property type="match status" value="1"/>
</dbReference>
<dbReference type="EMBL" id="AHJG01000193">
    <property type="protein sequence ID" value="EPA05327.1"/>
    <property type="molecule type" value="Genomic_DNA"/>
</dbReference>
<dbReference type="RefSeq" id="WP_010192622.1">
    <property type="nucleotide sequence ID" value="NZ_AHJG01000193.1"/>
</dbReference>
<comment type="caution">
    <text evidence="2">The sequence shown here is derived from an EMBL/GenBank/DDBJ whole genome shotgun (WGS) entry which is preliminary data.</text>
</comment>
<dbReference type="AlphaFoldDB" id="S2EL18"/>
<proteinExistence type="predicted"/>
<keyword evidence="2" id="KW-0808">Transferase</keyword>
<accession>S2EL18</accession>
<dbReference type="InterPro" id="IPR029063">
    <property type="entry name" value="SAM-dependent_MTases_sf"/>
</dbReference>
<dbReference type="Gene3D" id="3.40.50.150">
    <property type="entry name" value="Vaccinia Virus protein VP39"/>
    <property type="match status" value="1"/>
</dbReference>
<keyword evidence="3" id="KW-1185">Reference proteome</keyword>
<organism evidence="2 3">
    <name type="scientific">Candidatus Nitrosarchaeum limnium BG20</name>
    <dbReference type="NCBI Taxonomy" id="859192"/>
    <lineage>
        <taxon>Archaea</taxon>
        <taxon>Nitrososphaerota</taxon>
        <taxon>Nitrososphaeria</taxon>
        <taxon>Nitrosopumilales</taxon>
        <taxon>Nitrosopumilaceae</taxon>
        <taxon>Nitrosarchaeum</taxon>
    </lineage>
</organism>
<dbReference type="InterPro" id="IPR006342">
    <property type="entry name" value="FkbM_mtfrase"/>
</dbReference>
<dbReference type="InterPro" id="IPR052514">
    <property type="entry name" value="SAM-dependent_MTase"/>
</dbReference>